<dbReference type="InterPro" id="IPR053525">
    <property type="entry name" value="Sortase_D"/>
</dbReference>
<proteinExistence type="predicted"/>
<name>A0ABS2NUR8_9BACI</name>
<keyword evidence="3" id="KW-1133">Transmembrane helix</keyword>
<dbReference type="NCBIfam" id="NF033746">
    <property type="entry name" value="class_D_sortase"/>
    <property type="match status" value="1"/>
</dbReference>
<keyword evidence="3" id="KW-0812">Transmembrane</keyword>
<keyword evidence="5" id="KW-1185">Reference proteome</keyword>
<comment type="caution">
    <text evidence="4">The sequence shown here is derived from an EMBL/GenBank/DDBJ whole genome shotgun (WGS) entry which is preliminary data.</text>
</comment>
<dbReference type="InterPro" id="IPR023365">
    <property type="entry name" value="Sortase_dom-sf"/>
</dbReference>
<keyword evidence="1 4" id="KW-0378">Hydrolase</keyword>
<dbReference type="Pfam" id="PF04203">
    <property type="entry name" value="Sortase"/>
    <property type="match status" value="1"/>
</dbReference>
<feature type="region of interest" description="Disordered" evidence="2">
    <location>
        <begin position="47"/>
        <end position="68"/>
    </location>
</feature>
<dbReference type="Gene3D" id="2.40.260.10">
    <property type="entry name" value="Sortase"/>
    <property type="match status" value="1"/>
</dbReference>
<dbReference type="CDD" id="cd05828">
    <property type="entry name" value="Sortase_D_1"/>
    <property type="match status" value="1"/>
</dbReference>
<feature type="transmembrane region" description="Helical" evidence="3">
    <location>
        <begin position="6"/>
        <end position="24"/>
    </location>
</feature>
<evidence type="ECO:0000313" key="5">
    <source>
        <dbReference type="Proteomes" id="UP000737402"/>
    </source>
</evidence>
<evidence type="ECO:0000256" key="3">
    <source>
        <dbReference type="SAM" id="Phobius"/>
    </source>
</evidence>
<reference evidence="4 5" key="1">
    <citation type="submission" date="2021-01" db="EMBL/GenBank/DDBJ databases">
        <title>Genomic Encyclopedia of Type Strains, Phase IV (KMG-IV): sequencing the most valuable type-strain genomes for metagenomic binning, comparative biology and taxonomic classification.</title>
        <authorList>
            <person name="Goeker M."/>
        </authorList>
    </citation>
    <scope>NUCLEOTIDE SEQUENCE [LARGE SCALE GENOMIC DNA]</scope>
    <source>
        <strain evidence="4 5">DSM 25879</strain>
    </source>
</reference>
<evidence type="ECO:0000256" key="2">
    <source>
        <dbReference type="SAM" id="MobiDB-lite"/>
    </source>
</evidence>
<accession>A0ABS2NUR8</accession>
<dbReference type="InterPro" id="IPR041999">
    <property type="entry name" value="Sortase_D_1"/>
</dbReference>
<evidence type="ECO:0000313" key="4">
    <source>
        <dbReference type="EMBL" id="MBM7618408.1"/>
    </source>
</evidence>
<dbReference type="Proteomes" id="UP000737402">
    <property type="component" value="Unassembled WGS sequence"/>
</dbReference>
<dbReference type="EMBL" id="JAFBED010000001">
    <property type="protein sequence ID" value="MBM7618408.1"/>
    <property type="molecule type" value="Genomic_DNA"/>
</dbReference>
<sequence>MRKGMILALLFIVGGVSFIGYGLYEKWTLDRKTEAALQDAVALTSGNKEKEIAPSTEKEREWPEKPEDWDPATGDVVGILQIPRFEAQLPIVEGTDPDELEKGVGHYRGASYPGELGQIVFSGHRDTVFLRLGELELGDKFVVSLPYGDYMYEIYETKIVDDDDTSIITLQKENEELILTTCYPFTLTGRAPERYIVYAKPVL</sequence>
<dbReference type="GO" id="GO:0016787">
    <property type="term" value="F:hydrolase activity"/>
    <property type="evidence" value="ECO:0007669"/>
    <property type="project" value="UniProtKB-KW"/>
</dbReference>
<protein>
    <submittedName>
        <fullName evidence="4">Sortase A</fullName>
        <ecNumber evidence="4">3.4.22.70</ecNumber>
    </submittedName>
</protein>
<dbReference type="RefSeq" id="WP_338083038.1">
    <property type="nucleotide sequence ID" value="NZ_JAFBED010000001.1"/>
</dbReference>
<organism evidence="4 5">
    <name type="scientific">Sutcliffiella tianshenii</name>
    <dbReference type="NCBI Taxonomy" id="1463404"/>
    <lineage>
        <taxon>Bacteria</taxon>
        <taxon>Bacillati</taxon>
        <taxon>Bacillota</taxon>
        <taxon>Bacilli</taxon>
        <taxon>Bacillales</taxon>
        <taxon>Bacillaceae</taxon>
        <taxon>Sutcliffiella</taxon>
    </lineage>
</organism>
<dbReference type="InterPro" id="IPR005754">
    <property type="entry name" value="Sortase"/>
</dbReference>
<evidence type="ECO:0000256" key="1">
    <source>
        <dbReference type="ARBA" id="ARBA00022801"/>
    </source>
</evidence>
<gene>
    <name evidence="4" type="ORF">JOC95_000250</name>
</gene>
<dbReference type="NCBIfam" id="TIGR01076">
    <property type="entry name" value="sortase_fam"/>
    <property type="match status" value="1"/>
</dbReference>
<dbReference type="SUPFAM" id="SSF63817">
    <property type="entry name" value="Sortase"/>
    <property type="match status" value="1"/>
</dbReference>
<keyword evidence="3" id="KW-0472">Membrane</keyword>
<dbReference type="EC" id="3.4.22.70" evidence="4"/>